<keyword evidence="2" id="KW-1185">Reference proteome</keyword>
<evidence type="ECO:0000313" key="1">
    <source>
        <dbReference type="EMBL" id="KZT01584.1"/>
    </source>
</evidence>
<reference evidence="1 2" key="1">
    <citation type="journal article" date="2016" name="Mol. Biol. Evol.">
        <title>Comparative Genomics of Early-Diverging Mushroom-Forming Fungi Provides Insights into the Origins of Lignocellulose Decay Capabilities.</title>
        <authorList>
            <person name="Nagy L.G."/>
            <person name="Riley R."/>
            <person name="Tritt A."/>
            <person name="Adam C."/>
            <person name="Daum C."/>
            <person name="Floudas D."/>
            <person name="Sun H."/>
            <person name="Yadav J.S."/>
            <person name="Pangilinan J."/>
            <person name="Larsson K.H."/>
            <person name="Matsuura K."/>
            <person name="Barry K."/>
            <person name="Labutti K."/>
            <person name="Kuo R."/>
            <person name="Ohm R.A."/>
            <person name="Bhattacharya S.S."/>
            <person name="Shirouzu T."/>
            <person name="Yoshinaga Y."/>
            <person name="Martin F.M."/>
            <person name="Grigoriev I.V."/>
            <person name="Hibbett D.S."/>
        </authorList>
    </citation>
    <scope>NUCLEOTIDE SEQUENCE [LARGE SCALE GENOMIC DNA]</scope>
    <source>
        <strain evidence="1 2">93-53</strain>
    </source>
</reference>
<dbReference type="Proteomes" id="UP000076871">
    <property type="component" value="Unassembled WGS sequence"/>
</dbReference>
<evidence type="ECO:0000313" key="2">
    <source>
        <dbReference type="Proteomes" id="UP000076871"/>
    </source>
</evidence>
<dbReference type="RefSeq" id="XP_040759324.1">
    <property type="nucleotide sequence ID" value="XM_040913291.1"/>
</dbReference>
<sequence>MAHIYPHDYAADHHKQLKVTGAQIGSLLADIERLIKMNNNVVLEAQSVHKDFEDYNNEEKTTIYIVGLKTQLNNTIINAPPGISQSAD</sequence>
<proteinExistence type="predicted"/>
<name>A0A165BSU4_9APHY</name>
<protein>
    <submittedName>
        <fullName evidence="1">Uncharacterized protein</fullName>
    </submittedName>
</protein>
<dbReference type="GeneID" id="63830319"/>
<dbReference type="EMBL" id="KV427662">
    <property type="protein sequence ID" value="KZT01584.1"/>
    <property type="molecule type" value="Genomic_DNA"/>
</dbReference>
<organism evidence="1 2">
    <name type="scientific">Laetiporus sulphureus 93-53</name>
    <dbReference type="NCBI Taxonomy" id="1314785"/>
    <lineage>
        <taxon>Eukaryota</taxon>
        <taxon>Fungi</taxon>
        <taxon>Dikarya</taxon>
        <taxon>Basidiomycota</taxon>
        <taxon>Agaricomycotina</taxon>
        <taxon>Agaricomycetes</taxon>
        <taxon>Polyporales</taxon>
        <taxon>Laetiporus</taxon>
    </lineage>
</organism>
<dbReference type="AlphaFoldDB" id="A0A165BSU4"/>
<dbReference type="InParanoid" id="A0A165BSU4"/>
<accession>A0A165BSU4</accession>
<gene>
    <name evidence="1" type="ORF">LAESUDRAFT_763592</name>
</gene>